<evidence type="ECO:0000313" key="1">
    <source>
        <dbReference type="EMBL" id="VFK50076.1"/>
    </source>
</evidence>
<sequence length="292" mass="34178">MNKKLAILLTHGMGDITKGEFQDRVDELSNSVKKELKGDYSSIFFEPVYFQDILQDNQYAVFRKIRRETEIDWIKLRKFMLYSFSDAASLEHRSHQSDSVYYEAQKRIFDSLRAIYEKLGKGSKNVIFIAQSLGGQVLSNYIWDAQSKNPKQGVWMKDYSATVPKGSDIENFIRLKGLKTLFTTGCNIPLFVAGRNKIQSIYTNRNGYSFEWHNFYDEDDVLGWPLKPLGKFFDQDKDGASYYDSITRDHEINANSTFQSTITKSWNPLSHGEYWRDRKFIKYLVNRIDEYI</sequence>
<accession>A0A450Z8G7</accession>
<dbReference type="EMBL" id="CAADFS010000089">
    <property type="protein sequence ID" value="VFK50076.1"/>
    <property type="molecule type" value="Genomic_DNA"/>
</dbReference>
<dbReference type="AlphaFoldDB" id="A0A450Z8G7"/>
<protein>
    <submittedName>
        <fullName evidence="1">Uncharacterized protein</fullName>
    </submittedName>
</protein>
<name>A0A450Z8G7_9GAMM</name>
<organism evidence="1">
    <name type="scientific">Candidatus Kentrum sp. TC</name>
    <dbReference type="NCBI Taxonomy" id="2126339"/>
    <lineage>
        <taxon>Bacteria</taxon>
        <taxon>Pseudomonadati</taxon>
        <taxon>Pseudomonadota</taxon>
        <taxon>Gammaproteobacteria</taxon>
        <taxon>Candidatus Kentrum</taxon>
    </lineage>
</organism>
<reference evidence="1" key="1">
    <citation type="submission" date="2019-02" db="EMBL/GenBank/DDBJ databases">
        <authorList>
            <person name="Gruber-Vodicka R. H."/>
            <person name="Seah K. B. B."/>
        </authorList>
    </citation>
    <scope>NUCLEOTIDE SEQUENCE</scope>
    <source>
        <strain evidence="1">BECK_BZ123</strain>
    </source>
</reference>
<gene>
    <name evidence="1" type="ORF">BECKTC1821D_GA0114238_10899</name>
</gene>
<proteinExistence type="predicted"/>